<dbReference type="SUPFAM" id="SSF56796">
    <property type="entry name" value="Dehydroquinate synthase-like"/>
    <property type="match status" value="1"/>
</dbReference>
<dbReference type="EMBL" id="QZCG01000007">
    <property type="protein sequence ID" value="RJE84995.1"/>
    <property type="molecule type" value="Genomic_DNA"/>
</dbReference>
<keyword evidence="9" id="KW-1185">Reference proteome</keyword>
<evidence type="ECO:0000256" key="3">
    <source>
        <dbReference type="ARBA" id="ARBA00023002"/>
    </source>
</evidence>
<dbReference type="CDD" id="cd08183">
    <property type="entry name" value="Fe-ADH-like"/>
    <property type="match status" value="1"/>
</dbReference>
<protein>
    <submittedName>
        <fullName evidence="8">Iron-containing alcohol dehydrogenase</fullName>
    </submittedName>
</protein>
<organism evidence="8 9">
    <name type="scientific">Paracoccus onubensis</name>
    <dbReference type="NCBI Taxonomy" id="1675788"/>
    <lineage>
        <taxon>Bacteria</taxon>
        <taxon>Pseudomonadati</taxon>
        <taxon>Pseudomonadota</taxon>
        <taxon>Alphaproteobacteria</taxon>
        <taxon>Rhodobacterales</taxon>
        <taxon>Paracoccaceae</taxon>
        <taxon>Paracoccus</taxon>
    </lineage>
</organism>
<dbReference type="InterPro" id="IPR056798">
    <property type="entry name" value="ADH_Fe_C"/>
</dbReference>
<dbReference type="PROSITE" id="PS00913">
    <property type="entry name" value="ADH_IRON_1"/>
    <property type="match status" value="1"/>
</dbReference>
<dbReference type="PANTHER" id="PTHR11496:SF102">
    <property type="entry name" value="ALCOHOL DEHYDROGENASE 4"/>
    <property type="match status" value="1"/>
</dbReference>
<dbReference type="RefSeq" id="WP_119749109.1">
    <property type="nucleotide sequence ID" value="NZ_QZCG01000007.1"/>
</dbReference>
<dbReference type="Gene3D" id="1.20.1090.10">
    <property type="entry name" value="Dehydroquinate synthase-like - alpha domain"/>
    <property type="match status" value="1"/>
</dbReference>
<dbReference type="InterPro" id="IPR018211">
    <property type="entry name" value="ADH_Fe_CS"/>
</dbReference>
<comment type="cofactor">
    <cofactor evidence="1">
        <name>Fe cation</name>
        <dbReference type="ChEBI" id="CHEBI:24875"/>
    </cofactor>
</comment>
<dbReference type="InterPro" id="IPR039697">
    <property type="entry name" value="Alcohol_dehydrogenase_Fe"/>
</dbReference>
<evidence type="ECO:0000313" key="9">
    <source>
        <dbReference type="Proteomes" id="UP000284202"/>
    </source>
</evidence>
<evidence type="ECO:0000256" key="5">
    <source>
        <dbReference type="ARBA" id="ARBA00049243"/>
    </source>
</evidence>
<dbReference type="AlphaFoldDB" id="A0A418SVQ1"/>
<dbReference type="Pfam" id="PF00465">
    <property type="entry name" value="Fe-ADH"/>
    <property type="match status" value="1"/>
</dbReference>
<feature type="domain" description="Fe-containing alcohol dehydrogenase-like C-terminal" evidence="7">
    <location>
        <begin position="188"/>
        <end position="384"/>
    </location>
</feature>
<accession>A0A418SVQ1</accession>
<sequence length="385" mass="39641">MANPFTFATATEILFGRGQAAIAADRIAALGSRVLLVHGKNPARSDGLRRDLSARSCALTSYPVASEPDIAMIETGIDTARSGNAEIVVAVGGGAVIDAGKAIAALVPASRPMLDHLEVVGQGLPLDHAPLPFIAMPTTAGTGAEVTRNAVIGVPEHRRKVSLRDARMLPRLAIVDPALADGCPPAVTLASGLDAITQVIEPYICTRANPLTDALCRDAIPRGLAALRRLMEEGEDARARDEMAWVSLCGGLALANAGLGAVHGLAGPLGGLTGAAHGAICGALLPHVLRANRRAVFSDDTARRLDEIGAWINEVFGNGEAGLERGANMLADWSHAHGLETLTGLGIDEEAQTAAAEAAASSSSMKANPAELSSAVLRDIMRAAN</sequence>
<dbReference type="InterPro" id="IPR001670">
    <property type="entry name" value="ADH_Fe/GldA"/>
</dbReference>
<gene>
    <name evidence="8" type="ORF">D3P04_11900</name>
</gene>
<evidence type="ECO:0000256" key="1">
    <source>
        <dbReference type="ARBA" id="ARBA00001962"/>
    </source>
</evidence>
<dbReference type="GO" id="GO:0046872">
    <property type="term" value="F:metal ion binding"/>
    <property type="evidence" value="ECO:0007669"/>
    <property type="project" value="InterPro"/>
</dbReference>
<comment type="caution">
    <text evidence="8">The sequence shown here is derived from an EMBL/GenBank/DDBJ whole genome shotgun (WGS) entry which is preliminary data.</text>
</comment>
<keyword evidence="4" id="KW-0520">NAD</keyword>
<reference evidence="9" key="1">
    <citation type="submission" date="2018-09" db="EMBL/GenBank/DDBJ databases">
        <title>Acidovorax cavernicola nov. sp. isolated from Gruta de las Maravillas (Aracena, Spain).</title>
        <authorList>
            <person name="Jurado V."/>
            <person name="Gutierrez-Patricio S."/>
            <person name="Gonzalez-Pimentel J.L."/>
            <person name="Miller A.Z."/>
            <person name="Laiz L."/>
            <person name="Saiz-Jimenez C."/>
        </authorList>
    </citation>
    <scope>NUCLEOTIDE SEQUENCE [LARGE SCALE GENOMIC DNA]</scope>
    <source>
        <strain evidence="9">1011MAR3C25</strain>
    </source>
</reference>
<proteinExistence type="inferred from homology"/>
<evidence type="ECO:0000313" key="8">
    <source>
        <dbReference type="EMBL" id="RJE84995.1"/>
    </source>
</evidence>
<evidence type="ECO:0000259" key="7">
    <source>
        <dbReference type="Pfam" id="PF25137"/>
    </source>
</evidence>
<evidence type="ECO:0000256" key="2">
    <source>
        <dbReference type="ARBA" id="ARBA00007358"/>
    </source>
</evidence>
<dbReference type="Proteomes" id="UP000284202">
    <property type="component" value="Unassembled WGS sequence"/>
</dbReference>
<dbReference type="Gene3D" id="3.40.50.1970">
    <property type="match status" value="1"/>
</dbReference>
<keyword evidence="3" id="KW-0560">Oxidoreductase</keyword>
<evidence type="ECO:0000259" key="6">
    <source>
        <dbReference type="Pfam" id="PF00465"/>
    </source>
</evidence>
<name>A0A418SVQ1_9RHOB</name>
<dbReference type="FunFam" id="3.40.50.1970:FF:000003">
    <property type="entry name" value="Alcohol dehydrogenase, iron-containing"/>
    <property type="match status" value="1"/>
</dbReference>
<comment type="similarity">
    <text evidence="2">Belongs to the iron-containing alcohol dehydrogenase family.</text>
</comment>
<dbReference type="Pfam" id="PF25137">
    <property type="entry name" value="ADH_Fe_C"/>
    <property type="match status" value="1"/>
</dbReference>
<dbReference type="PANTHER" id="PTHR11496">
    <property type="entry name" value="ALCOHOL DEHYDROGENASE"/>
    <property type="match status" value="1"/>
</dbReference>
<evidence type="ECO:0000256" key="4">
    <source>
        <dbReference type="ARBA" id="ARBA00023027"/>
    </source>
</evidence>
<feature type="domain" description="Alcohol dehydrogenase iron-type/glycerol dehydrogenase GldA" evidence="6">
    <location>
        <begin position="11"/>
        <end position="177"/>
    </location>
</feature>
<dbReference type="OrthoDB" id="9815791at2"/>
<dbReference type="GO" id="GO:0004022">
    <property type="term" value="F:alcohol dehydrogenase (NAD+) activity"/>
    <property type="evidence" value="ECO:0007669"/>
    <property type="project" value="UniProtKB-EC"/>
</dbReference>
<comment type="catalytic activity">
    <reaction evidence="5">
        <text>a primary alcohol + NAD(+) = an aldehyde + NADH + H(+)</text>
        <dbReference type="Rhea" id="RHEA:10736"/>
        <dbReference type="ChEBI" id="CHEBI:15378"/>
        <dbReference type="ChEBI" id="CHEBI:15734"/>
        <dbReference type="ChEBI" id="CHEBI:17478"/>
        <dbReference type="ChEBI" id="CHEBI:57540"/>
        <dbReference type="ChEBI" id="CHEBI:57945"/>
        <dbReference type="EC" id="1.1.1.1"/>
    </reaction>
</comment>